<dbReference type="Pfam" id="PF08486">
    <property type="entry name" value="SpoIID"/>
    <property type="match status" value="1"/>
</dbReference>
<dbReference type="InterPro" id="IPR013486">
    <property type="entry name" value="SpoIID/LytB"/>
</dbReference>
<evidence type="ECO:0000313" key="4">
    <source>
        <dbReference type="Proteomes" id="UP000199800"/>
    </source>
</evidence>
<dbReference type="GO" id="GO:0030435">
    <property type="term" value="P:sporulation resulting in formation of a cellular spore"/>
    <property type="evidence" value="ECO:0007669"/>
    <property type="project" value="InterPro"/>
</dbReference>
<dbReference type="InterPro" id="IPR051922">
    <property type="entry name" value="Bact_Sporulation_Assoc"/>
</dbReference>
<accession>A0A1H9ZE44</accession>
<gene>
    <name evidence="3" type="ORF">SAMN04487772_103154</name>
</gene>
<dbReference type="PANTHER" id="PTHR30032:SF4">
    <property type="entry name" value="AMIDASE ENHANCER"/>
    <property type="match status" value="1"/>
</dbReference>
<protein>
    <submittedName>
        <fullName evidence="3">Stage II sporulation protein D</fullName>
    </submittedName>
</protein>
<dbReference type="EMBL" id="FOHN01000003">
    <property type="protein sequence ID" value="SES79778.1"/>
    <property type="molecule type" value="Genomic_DNA"/>
</dbReference>
<name>A0A1H9ZE44_9FIRM</name>
<reference evidence="3 4" key="1">
    <citation type="submission" date="2016-10" db="EMBL/GenBank/DDBJ databases">
        <authorList>
            <person name="de Groot N.N."/>
        </authorList>
    </citation>
    <scope>NUCLEOTIDE SEQUENCE [LARGE SCALE GENOMIC DNA]</scope>
    <source>
        <strain evidence="3 4">DSM 1801</strain>
    </source>
</reference>
<feature type="domain" description="Sporulation stage II protein D amidase enhancer LytB N-terminal" evidence="2">
    <location>
        <begin position="271"/>
        <end position="361"/>
    </location>
</feature>
<keyword evidence="1" id="KW-1133">Transmembrane helix</keyword>
<dbReference type="RefSeq" id="WP_092476360.1">
    <property type="nucleotide sequence ID" value="NZ_FOHN01000003.1"/>
</dbReference>
<evidence type="ECO:0000313" key="3">
    <source>
        <dbReference type="EMBL" id="SES79778.1"/>
    </source>
</evidence>
<dbReference type="OrthoDB" id="9794671at2"/>
<dbReference type="PANTHER" id="PTHR30032">
    <property type="entry name" value="N-ACETYLMURAMOYL-L-ALANINE AMIDASE-RELATED"/>
    <property type="match status" value="1"/>
</dbReference>
<dbReference type="AlphaFoldDB" id="A0A1H9ZE44"/>
<feature type="transmembrane region" description="Helical" evidence="1">
    <location>
        <begin position="6"/>
        <end position="24"/>
    </location>
</feature>
<dbReference type="InterPro" id="IPR013693">
    <property type="entry name" value="SpoIID/LytB_N"/>
</dbReference>
<dbReference type="Proteomes" id="UP000199800">
    <property type="component" value="Unassembled WGS sequence"/>
</dbReference>
<keyword evidence="1" id="KW-0812">Transmembrane</keyword>
<keyword evidence="4" id="KW-1185">Reference proteome</keyword>
<evidence type="ECO:0000259" key="2">
    <source>
        <dbReference type="Pfam" id="PF08486"/>
    </source>
</evidence>
<organism evidence="3 4">
    <name type="scientific">[Clostridium] polysaccharolyticum</name>
    <dbReference type="NCBI Taxonomy" id="29364"/>
    <lineage>
        <taxon>Bacteria</taxon>
        <taxon>Bacillati</taxon>
        <taxon>Bacillota</taxon>
        <taxon>Clostridia</taxon>
        <taxon>Lachnospirales</taxon>
        <taxon>Lachnospiraceae</taxon>
    </lineage>
</organism>
<keyword evidence="1" id="KW-0472">Membrane</keyword>
<sequence>MKTKVGILLVSMMLFIGVFLYGAFQNIDKPKKEMGQLHKEESVETVLKNVWIVSGKDSEITYFNGDETVKAETAMKLSQTIEHVIGDLTMKDGKVQKVKLKPERITGKVMTVGKDTIQLETEGTIQNYPISDEFKVYRDKDGLKSSTVQSILVGYDNVEFALGDGEICAGIVEKELEIHNIRVLINTGKYEKNLHEKVTFTCTSDYTVKKGKTSTSYKANKRISVKPSSKLLASGRIIIKPKKPGGKVKLLNVDRTCGTPGYRGTIEIARYEDKLTVVNELPMEEYLYAVIPSEMPTDYGNEALKAQAVCARTYAYKQLLQNGFSEYGAHIDDSVASQVYNNIKEDKNSIKAVKDTYGEVILRDKDVAEAYYYSTSWGCTADAKDVWLNAKDNCLEGKNQICKATPEEENNFDYAQEKAFKAFLMDKKTKTYDSSFPWYRWNVTISGKDLKKSIEKSLKARYEVSPNLILTLSGSKYESLPADSVGEVKKIEIVNRTKSGLVNEILIVGSEKTIKVCSEYNIRLLLAPLKDTIKRNDNSKIKGLNMLPSAFFTVTKKEKADEYYFKGGGYGHGVGMSQNGAKEMAHQGFNYSTILQHYYSDTTLGNLYL</sequence>
<dbReference type="STRING" id="29364.SAMN04487772_103154"/>
<proteinExistence type="predicted"/>
<evidence type="ECO:0000256" key="1">
    <source>
        <dbReference type="SAM" id="Phobius"/>
    </source>
</evidence>
<dbReference type="GO" id="GO:0030288">
    <property type="term" value="C:outer membrane-bounded periplasmic space"/>
    <property type="evidence" value="ECO:0007669"/>
    <property type="project" value="TreeGrafter"/>
</dbReference>
<dbReference type="NCBIfam" id="TIGR02669">
    <property type="entry name" value="SpoIID_LytB"/>
    <property type="match status" value="1"/>
</dbReference>